<gene>
    <name evidence="2" type="ORF">WH159_05945</name>
</gene>
<reference evidence="2 3" key="1">
    <citation type="submission" date="2023-12" db="EMBL/GenBank/DDBJ databases">
        <title>Gut-associated functions are favored during microbiome assembly across C. elegans life.</title>
        <authorList>
            <person name="Zimmermann J."/>
        </authorList>
    </citation>
    <scope>NUCLEOTIDE SEQUENCE [LARGE SCALE GENOMIC DNA]</scope>
    <source>
        <strain evidence="2 3">JUb134</strain>
    </source>
</reference>
<dbReference type="SUPFAM" id="SSF55729">
    <property type="entry name" value="Acyl-CoA N-acyltransferases (Nat)"/>
    <property type="match status" value="1"/>
</dbReference>
<name>A0ABU8Q2X8_9SPHN</name>
<keyword evidence="2" id="KW-0808">Transferase</keyword>
<dbReference type="Pfam" id="PF13302">
    <property type="entry name" value="Acetyltransf_3"/>
    <property type="match status" value="1"/>
</dbReference>
<organism evidence="2 3">
    <name type="scientific">Sphingomonas molluscorum</name>
    <dbReference type="NCBI Taxonomy" id="418184"/>
    <lineage>
        <taxon>Bacteria</taxon>
        <taxon>Pseudomonadati</taxon>
        <taxon>Pseudomonadota</taxon>
        <taxon>Alphaproteobacteria</taxon>
        <taxon>Sphingomonadales</taxon>
        <taxon>Sphingomonadaceae</taxon>
        <taxon>Sphingomonas</taxon>
    </lineage>
</organism>
<dbReference type="EMBL" id="JBBGZA010000001">
    <property type="protein sequence ID" value="MEJ5094079.1"/>
    <property type="molecule type" value="Genomic_DNA"/>
</dbReference>
<evidence type="ECO:0000313" key="3">
    <source>
        <dbReference type="Proteomes" id="UP001380365"/>
    </source>
</evidence>
<comment type="caution">
    <text evidence="2">The sequence shown here is derived from an EMBL/GenBank/DDBJ whole genome shotgun (WGS) entry which is preliminary data.</text>
</comment>
<dbReference type="Gene3D" id="3.40.630.30">
    <property type="match status" value="1"/>
</dbReference>
<evidence type="ECO:0000313" key="2">
    <source>
        <dbReference type="EMBL" id="MEJ5094079.1"/>
    </source>
</evidence>
<dbReference type="EC" id="2.-.-.-" evidence="2"/>
<dbReference type="Proteomes" id="UP001380365">
    <property type="component" value="Unassembled WGS sequence"/>
</dbReference>
<dbReference type="RefSeq" id="WP_339538011.1">
    <property type="nucleotide sequence ID" value="NZ_JBBGZA010000001.1"/>
</dbReference>
<accession>A0ABU8Q2X8</accession>
<dbReference type="InterPro" id="IPR016181">
    <property type="entry name" value="Acyl_CoA_acyltransferase"/>
</dbReference>
<sequence length="184" mass="20383">MNPVPAALPVLATPRLRLRALEAADAEALHPTLSDPGSMTWWSHPPMESLAATRAHLERNAASSDWRNWVFVPREGGSAIGFVAVGEKRNGACELGYMIAREHRGSGLAREAVSAVLDHLFAAEGRRRVFADTDPDNLASRALLERLGFTLEGRLRAEWETHIGIRDSLIYGLLRDEWLDARPR</sequence>
<dbReference type="PANTHER" id="PTHR43792">
    <property type="entry name" value="GNAT FAMILY, PUTATIVE (AFU_ORTHOLOGUE AFUA_3G00765)-RELATED-RELATED"/>
    <property type="match status" value="1"/>
</dbReference>
<keyword evidence="3" id="KW-1185">Reference proteome</keyword>
<dbReference type="PROSITE" id="PS51186">
    <property type="entry name" value="GNAT"/>
    <property type="match status" value="1"/>
</dbReference>
<dbReference type="InterPro" id="IPR000182">
    <property type="entry name" value="GNAT_dom"/>
</dbReference>
<evidence type="ECO:0000259" key="1">
    <source>
        <dbReference type="PROSITE" id="PS51186"/>
    </source>
</evidence>
<dbReference type="PANTHER" id="PTHR43792:SF1">
    <property type="entry name" value="N-ACETYLTRANSFERASE DOMAIN-CONTAINING PROTEIN"/>
    <property type="match status" value="1"/>
</dbReference>
<feature type="domain" description="N-acetyltransferase" evidence="1">
    <location>
        <begin position="16"/>
        <end position="176"/>
    </location>
</feature>
<protein>
    <submittedName>
        <fullName evidence="2">GNAT family protein</fullName>
        <ecNumber evidence="2">2.-.-.-</ecNumber>
    </submittedName>
</protein>
<proteinExistence type="predicted"/>
<dbReference type="CDD" id="cd04301">
    <property type="entry name" value="NAT_SF"/>
    <property type="match status" value="1"/>
</dbReference>
<dbReference type="InterPro" id="IPR051531">
    <property type="entry name" value="N-acetyltransferase"/>
</dbReference>
<dbReference type="GO" id="GO:0016740">
    <property type="term" value="F:transferase activity"/>
    <property type="evidence" value="ECO:0007669"/>
    <property type="project" value="UniProtKB-KW"/>
</dbReference>